<proteinExistence type="predicted"/>
<organism evidence="1 2">
    <name type="scientific">Ficus carica</name>
    <name type="common">Common fig</name>
    <dbReference type="NCBI Taxonomy" id="3494"/>
    <lineage>
        <taxon>Eukaryota</taxon>
        <taxon>Viridiplantae</taxon>
        <taxon>Streptophyta</taxon>
        <taxon>Embryophyta</taxon>
        <taxon>Tracheophyta</taxon>
        <taxon>Spermatophyta</taxon>
        <taxon>Magnoliopsida</taxon>
        <taxon>eudicotyledons</taxon>
        <taxon>Gunneridae</taxon>
        <taxon>Pentapetalae</taxon>
        <taxon>rosids</taxon>
        <taxon>fabids</taxon>
        <taxon>Rosales</taxon>
        <taxon>Moraceae</taxon>
        <taxon>Ficeae</taxon>
        <taxon>Ficus</taxon>
    </lineage>
</organism>
<accession>A0AA88JC53</accession>
<dbReference type="AlphaFoldDB" id="A0AA88JC53"/>
<gene>
    <name evidence="1" type="ORF">TIFTF001_055528</name>
</gene>
<evidence type="ECO:0000313" key="1">
    <source>
        <dbReference type="EMBL" id="GMN71373.1"/>
    </source>
</evidence>
<name>A0AA88JC53_FICCA</name>
<keyword evidence="2" id="KW-1185">Reference proteome</keyword>
<sequence length="105" mass="12147">MPRGRMVAHFFTRIESHQLSVRLPKRALSLHAKTGMGGVKEKSTGPARSPATHFTDLLMHPRPHPFIACHPSSYLFALIQKRPWVPWSWLSRYSLHKKYTTVEMK</sequence>
<dbReference type="Gramene" id="FCD_00022163-RA">
    <property type="protein sequence ID" value="FCD_00022163-RA:cds"/>
    <property type="gene ID" value="FCD_00022163"/>
</dbReference>
<reference evidence="1" key="1">
    <citation type="submission" date="2023-07" db="EMBL/GenBank/DDBJ databases">
        <title>draft genome sequence of fig (Ficus carica).</title>
        <authorList>
            <person name="Takahashi T."/>
            <person name="Nishimura K."/>
        </authorList>
    </citation>
    <scope>NUCLEOTIDE SEQUENCE</scope>
</reference>
<evidence type="ECO:0000313" key="2">
    <source>
        <dbReference type="Proteomes" id="UP001187192"/>
    </source>
</evidence>
<dbReference type="EMBL" id="BTGU01017772">
    <property type="protein sequence ID" value="GMN71373.1"/>
    <property type="molecule type" value="Genomic_DNA"/>
</dbReference>
<comment type="caution">
    <text evidence="1">The sequence shown here is derived from an EMBL/GenBank/DDBJ whole genome shotgun (WGS) entry which is preliminary data.</text>
</comment>
<dbReference type="Proteomes" id="UP001187192">
    <property type="component" value="Unassembled WGS sequence"/>
</dbReference>
<protein>
    <submittedName>
        <fullName evidence="1">Uncharacterized protein</fullName>
    </submittedName>
</protein>